<protein>
    <submittedName>
        <fullName evidence="1">Uncharacterized protein</fullName>
    </submittedName>
</protein>
<organism evidence="1 2">
    <name type="scientific">Rangifer tarandus platyrhynchus</name>
    <name type="common">Svalbard reindeer</name>
    <dbReference type="NCBI Taxonomy" id="3082113"/>
    <lineage>
        <taxon>Eukaryota</taxon>
        <taxon>Metazoa</taxon>
        <taxon>Chordata</taxon>
        <taxon>Craniata</taxon>
        <taxon>Vertebrata</taxon>
        <taxon>Euteleostomi</taxon>
        <taxon>Mammalia</taxon>
        <taxon>Eutheria</taxon>
        <taxon>Laurasiatheria</taxon>
        <taxon>Artiodactyla</taxon>
        <taxon>Ruminantia</taxon>
        <taxon>Pecora</taxon>
        <taxon>Cervidae</taxon>
        <taxon>Odocoileinae</taxon>
        <taxon>Rangifer</taxon>
    </lineage>
</organism>
<sequence length="102" mass="11672">MGIGDLDLSGFRSLSSWLVFISPYVGRFKKSSFILLLKSICSLGRDTFGLFLKKERTISGEWAKAIKSKLLFINVFLRNRSFLSWALGLFEKKQITNFGIDR</sequence>
<gene>
    <name evidence="1" type="ORF">MRATA1EN1_LOCUS26941</name>
</gene>
<accession>A0ABN8ZW68</accession>
<keyword evidence="2" id="KW-1185">Reference proteome</keyword>
<dbReference type="EMBL" id="OX459943">
    <property type="protein sequence ID" value="CAI9177979.1"/>
    <property type="molecule type" value="Genomic_DNA"/>
</dbReference>
<proteinExistence type="predicted"/>
<evidence type="ECO:0000313" key="2">
    <source>
        <dbReference type="Proteomes" id="UP001176941"/>
    </source>
</evidence>
<reference evidence="1" key="1">
    <citation type="submission" date="2023-04" db="EMBL/GenBank/DDBJ databases">
        <authorList>
            <consortium name="ELIXIR-Norway"/>
        </authorList>
    </citation>
    <scope>NUCLEOTIDE SEQUENCE [LARGE SCALE GENOMIC DNA]</scope>
</reference>
<dbReference type="Proteomes" id="UP001176941">
    <property type="component" value="Chromosome 7"/>
</dbReference>
<evidence type="ECO:0000313" key="1">
    <source>
        <dbReference type="EMBL" id="CAI9177979.1"/>
    </source>
</evidence>
<name>A0ABN8ZW68_RANTA</name>